<dbReference type="AlphaFoldDB" id="A0A0D3HJQ6"/>
<dbReference type="HOGENOM" id="CLU_160958_0_0_1"/>
<sequence length="99" mass="10276">MTRPMMRRAAEEVVEAEVTKVGAEAKAEERASVAMVMAATAASTSDTVEEEGMAGARAGAKGGPCAVEVPERARCAVVPKSATSTQPRHMRAALMQPSC</sequence>
<feature type="compositionally biased region" description="Low complexity" evidence="1">
    <location>
        <begin position="53"/>
        <end position="64"/>
    </location>
</feature>
<proteinExistence type="predicted"/>
<dbReference type="PaxDb" id="65489-OBART11G07060.1"/>
<evidence type="ECO:0000256" key="1">
    <source>
        <dbReference type="SAM" id="MobiDB-lite"/>
    </source>
</evidence>
<protein>
    <submittedName>
        <fullName evidence="2">Uncharacterized protein</fullName>
    </submittedName>
</protein>
<accession>A0A0D3HJQ6</accession>
<name>A0A0D3HJQ6_9ORYZ</name>
<dbReference type="Gramene" id="OBART11G07060.1">
    <property type="protein sequence ID" value="OBART11G07060.1"/>
    <property type="gene ID" value="OBART11G07060"/>
</dbReference>
<reference evidence="2" key="2">
    <citation type="submission" date="2015-03" db="UniProtKB">
        <authorList>
            <consortium name="EnsemblPlants"/>
        </authorList>
    </citation>
    <scope>IDENTIFICATION</scope>
</reference>
<dbReference type="Proteomes" id="UP000026960">
    <property type="component" value="Chromosome 11"/>
</dbReference>
<organism evidence="2">
    <name type="scientific">Oryza barthii</name>
    <dbReference type="NCBI Taxonomy" id="65489"/>
    <lineage>
        <taxon>Eukaryota</taxon>
        <taxon>Viridiplantae</taxon>
        <taxon>Streptophyta</taxon>
        <taxon>Embryophyta</taxon>
        <taxon>Tracheophyta</taxon>
        <taxon>Spermatophyta</taxon>
        <taxon>Magnoliopsida</taxon>
        <taxon>Liliopsida</taxon>
        <taxon>Poales</taxon>
        <taxon>Poaceae</taxon>
        <taxon>BOP clade</taxon>
        <taxon>Oryzoideae</taxon>
        <taxon>Oryzeae</taxon>
        <taxon>Oryzinae</taxon>
        <taxon>Oryza</taxon>
    </lineage>
</organism>
<evidence type="ECO:0000313" key="3">
    <source>
        <dbReference type="Proteomes" id="UP000026960"/>
    </source>
</evidence>
<evidence type="ECO:0000313" key="2">
    <source>
        <dbReference type="EnsemblPlants" id="OBART11G07060.1"/>
    </source>
</evidence>
<feature type="region of interest" description="Disordered" evidence="1">
    <location>
        <begin position="43"/>
        <end position="64"/>
    </location>
</feature>
<reference evidence="2" key="1">
    <citation type="journal article" date="2009" name="Rice">
        <title>De Novo Next Generation Sequencing of Plant Genomes.</title>
        <authorList>
            <person name="Rounsley S."/>
            <person name="Marri P.R."/>
            <person name="Yu Y."/>
            <person name="He R."/>
            <person name="Sisneros N."/>
            <person name="Goicoechea J.L."/>
            <person name="Lee S.J."/>
            <person name="Angelova A."/>
            <person name="Kudrna D."/>
            <person name="Luo M."/>
            <person name="Affourtit J."/>
            <person name="Desany B."/>
            <person name="Knight J."/>
            <person name="Niazi F."/>
            <person name="Egholm M."/>
            <person name="Wing R.A."/>
        </authorList>
    </citation>
    <scope>NUCLEOTIDE SEQUENCE [LARGE SCALE GENOMIC DNA]</scope>
    <source>
        <strain evidence="2">cv. IRGC 105608</strain>
    </source>
</reference>
<keyword evidence="3" id="KW-1185">Reference proteome</keyword>
<feature type="region of interest" description="Disordered" evidence="1">
    <location>
        <begin position="80"/>
        <end position="99"/>
    </location>
</feature>
<dbReference type="EnsemblPlants" id="OBART11G07060.1">
    <property type="protein sequence ID" value="OBART11G07060.1"/>
    <property type="gene ID" value="OBART11G07060"/>
</dbReference>